<feature type="transmembrane region" description="Helical" evidence="1">
    <location>
        <begin position="990"/>
        <end position="1013"/>
    </location>
</feature>
<keyword evidence="1" id="KW-0472">Membrane</keyword>
<dbReference type="SUPFAM" id="SSF82693">
    <property type="entry name" value="Multidrug efflux transporter AcrB pore domain, PN1, PN2, PC1 and PC2 subdomains"/>
    <property type="match status" value="3"/>
</dbReference>
<dbReference type="STRING" id="1434072.SAMN05216210_1277"/>
<feature type="transmembrane region" description="Helical" evidence="1">
    <location>
        <begin position="889"/>
        <end position="907"/>
    </location>
</feature>
<gene>
    <name evidence="2" type="ORF">SAMN05216210_1277</name>
</gene>
<feature type="transmembrane region" description="Helical" evidence="1">
    <location>
        <begin position="964"/>
        <end position="984"/>
    </location>
</feature>
<feature type="transmembrane region" description="Helical" evidence="1">
    <location>
        <begin position="913"/>
        <end position="929"/>
    </location>
</feature>
<dbReference type="InterPro" id="IPR001036">
    <property type="entry name" value="Acrflvin-R"/>
</dbReference>
<dbReference type="Gene3D" id="3.30.2090.10">
    <property type="entry name" value="Multidrug efflux transporter AcrB TolC docking domain, DN and DC subdomains"/>
    <property type="match status" value="2"/>
</dbReference>
<feature type="transmembrane region" description="Helical" evidence="1">
    <location>
        <begin position="534"/>
        <end position="553"/>
    </location>
</feature>
<evidence type="ECO:0000313" key="2">
    <source>
        <dbReference type="EMBL" id="SDU02221.1"/>
    </source>
</evidence>
<accession>A0A1H2F4E4</accession>
<dbReference type="RefSeq" id="WP_092385232.1">
    <property type="nucleotide sequence ID" value="NZ_LT629787.1"/>
</dbReference>
<protein>
    <submittedName>
        <fullName evidence="2">Multidrug efflux pump subunit AcrB</fullName>
    </submittedName>
</protein>
<reference evidence="3" key="1">
    <citation type="submission" date="2016-10" db="EMBL/GenBank/DDBJ databases">
        <authorList>
            <person name="Varghese N."/>
            <person name="Submissions S."/>
        </authorList>
    </citation>
    <scope>NUCLEOTIDE SEQUENCE [LARGE SCALE GENOMIC DNA]</scope>
    <source>
        <strain evidence="3">CECT 8338</strain>
    </source>
</reference>
<evidence type="ECO:0000256" key="1">
    <source>
        <dbReference type="SAM" id="Phobius"/>
    </source>
</evidence>
<dbReference type="AlphaFoldDB" id="A0A1H2F4E4"/>
<dbReference type="EMBL" id="LT629787">
    <property type="protein sequence ID" value="SDU02221.1"/>
    <property type="molecule type" value="Genomic_DNA"/>
</dbReference>
<feature type="transmembrane region" description="Helical" evidence="1">
    <location>
        <begin position="397"/>
        <end position="418"/>
    </location>
</feature>
<feature type="transmembrane region" description="Helical" evidence="1">
    <location>
        <begin position="430"/>
        <end position="457"/>
    </location>
</feature>
<feature type="transmembrane region" description="Helical" evidence="1">
    <location>
        <begin position="365"/>
        <end position="385"/>
    </location>
</feature>
<dbReference type="OrthoDB" id="9757940at2"/>
<dbReference type="InterPro" id="IPR027463">
    <property type="entry name" value="AcrB_DN_DC_subdom"/>
</dbReference>
<feature type="transmembrane region" description="Helical" evidence="1">
    <location>
        <begin position="469"/>
        <end position="496"/>
    </location>
</feature>
<dbReference type="Gene3D" id="3.30.70.1440">
    <property type="entry name" value="Multidrug efflux transporter AcrB pore domain"/>
    <property type="match status" value="1"/>
</dbReference>
<keyword evidence="3" id="KW-1185">Reference proteome</keyword>
<dbReference type="GO" id="GO:0005886">
    <property type="term" value="C:plasma membrane"/>
    <property type="evidence" value="ECO:0007669"/>
    <property type="project" value="TreeGrafter"/>
</dbReference>
<dbReference type="Gene3D" id="1.20.1640.10">
    <property type="entry name" value="Multidrug efflux transporter AcrB transmembrane domain"/>
    <property type="match status" value="2"/>
</dbReference>
<dbReference type="Gene3D" id="3.30.70.1430">
    <property type="entry name" value="Multidrug efflux transporter AcrB pore domain"/>
    <property type="match status" value="2"/>
</dbReference>
<sequence length="1023" mass="112617">MSMDPLRFNLSAHAVRERSMTLFFLLVTAVVGVYSFFALGRAEDPNFTVRVVMVSAVWPGATASQMELQVAEPLEKRLQEVRFFDKIETTARPGRVDMKVTFEDFTPSDTLPELFYQVRKRMQDAAPGLPPGVQGPFVNDDFADVYFSLYALTAPGLPPRELVREAETLRDRFSRVDGVQKVQILGERPERVFVDVDPQQLAQLGIGPQQIAEALDAWNRLLPAGLVETSGPRLYWRVDADLADLDAIANVPLQVGERLIRLGDIAEVRRGYEDPPGYMIRAFAEEAVLIGVVLERGRNGLDVGAELAELHTELSAGLPLGMEFRQITNQREAITRSVELFQYKFLLAVLVVMLVSFASIGFRPGLIVGIAVPLTLCLTFLLMLMRGMNFDRITLGALIIALGLLVDDAIIAIEMMLVKMEEGWDRLRAAAHAWTVTAAPMLSGTLVTVIGFVPIGFARSGVGEYTGNIFWVLAFALLASWLVAVIFTPYLGVLLLKDVPRDQLAEKHGAQYQTPNYQRFRRLIQRCVQFRKTVVLATVGLFVLSIVGMQTLVQKQFFPSSDRPEVLVDVHLPEGSSIGATDALTRRIEAQLRDHPDVVSLSSYLGAGAPRFFISLNPEQPSSNFAKVVAIAQDEHGRNRIMADLQAAVDAGAYPEARVRVHRLLFGPPVVFPVEFRVVGDDPAVLREQASRLRELISGHPNVVEPHLDWGDRVPVVRLRLDPERLRAIGLTASDLSNQLQLQWGGMPVTVLRQDIRSVQLLVRGEGSELDNFADLPLRTADGRTITLSQAGLIEVASEEPVLKRYNREPYITVQADIQGAQPPNVTMSLWQQMADFRAQLPPGYRVDIGGAVEQSAKGQDSIAKVQPIMLALMLVVIMLQMRTFSGTLMVLATAPLGVIGATLALLLGNQPFGFVALLGLTGLAGILMRNTLILTKQIDDNLEAGMQRNEALVEATVQRTRPVLLTALAAVLAFVPLTFDAFWGPMAYVLIGGTLVGSLITLLFLPGLYALWFRVKPVSAAH</sequence>
<proteinExistence type="predicted"/>
<dbReference type="PANTHER" id="PTHR32063:SF18">
    <property type="entry name" value="CATION EFFLUX SYSTEM PROTEIN"/>
    <property type="match status" value="1"/>
</dbReference>
<name>A0A1H2F4E4_9GAMM</name>
<organism evidence="2 3">
    <name type="scientific">Halopseudomonas salegens</name>
    <dbReference type="NCBI Taxonomy" id="1434072"/>
    <lineage>
        <taxon>Bacteria</taxon>
        <taxon>Pseudomonadati</taxon>
        <taxon>Pseudomonadota</taxon>
        <taxon>Gammaproteobacteria</taxon>
        <taxon>Pseudomonadales</taxon>
        <taxon>Pseudomonadaceae</taxon>
        <taxon>Halopseudomonas</taxon>
    </lineage>
</organism>
<dbReference type="SUPFAM" id="SSF82714">
    <property type="entry name" value="Multidrug efflux transporter AcrB TolC docking domain, DN and DC subdomains"/>
    <property type="match status" value="2"/>
</dbReference>
<dbReference type="GO" id="GO:0042910">
    <property type="term" value="F:xenobiotic transmembrane transporter activity"/>
    <property type="evidence" value="ECO:0007669"/>
    <property type="project" value="TreeGrafter"/>
</dbReference>
<dbReference type="PRINTS" id="PR00702">
    <property type="entry name" value="ACRIFLAVINRP"/>
</dbReference>
<feature type="transmembrane region" description="Helical" evidence="1">
    <location>
        <begin position="340"/>
        <end position="358"/>
    </location>
</feature>
<dbReference type="Proteomes" id="UP000243924">
    <property type="component" value="Chromosome I"/>
</dbReference>
<feature type="transmembrane region" description="Helical" evidence="1">
    <location>
        <begin position="21"/>
        <end position="40"/>
    </location>
</feature>
<keyword evidence="1" id="KW-1133">Transmembrane helix</keyword>
<dbReference type="PANTHER" id="PTHR32063">
    <property type="match status" value="1"/>
</dbReference>
<dbReference type="Pfam" id="PF00873">
    <property type="entry name" value="ACR_tran"/>
    <property type="match status" value="1"/>
</dbReference>
<dbReference type="Gene3D" id="3.30.70.1320">
    <property type="entry name" value="Multidrug efflux transporter AcrB pore domain like"/>
    <property type="match status" value="1"/>
</dbReference>
<evidence type="ECO:0000313" key="3">
    <source>
        <dbReference type="Proteomes" id="UP000243924"/>
    </source>
</evidence>
<keyword evidence="1" id="KW-0812">Transmembrane</keyword>
<dbReference type="SUPFAM" id="SSF82866">
    <property type="entry name" value="Multidrug efflux transporter AcrB transmembrane domain"/>
    <property type="match status" value="2"/>
</dbReference>